<dbReference type="EMBL" id="FQWB01000003">
    <property type="protein sequence ID" value="SHG29848.1"/>
    <property type="molecule type" value="Genomic_DNA"/>
</dbReference>
<dbReference type="Pfam" id="PF00535">
    <property type="entry name" value="Glycos_transf_2"/>
    <property type="match status" value="1"/>
</dbReference>
<evidence type="ECO:0000259" key="1">
    <source>
        <dbReference type="Pfam" id="PF00535"/>
    </source>
</evidence>
<keyword evidence="3" id="KW-1185">Reference proteome</keyword>
<evidence type="ECO:0000313" key="3">
    <source>
        <dbReference type="Proteomes" id="UP000184516"/>
    </source>
</evidence>
<dbReference type="InterPro" id="IPR001173">
    <property type="entry name" value="Glyco_trans_2-like"/>
</dbReference>
<feature type="domain" description="Glycosyltransferase 2-like" evidence="1">
    <location>
        <begin position="5"/>
        <end position="154"/>
    </location>
</feature>
<gene>
    <name evidence="2" type="ORF">SAMN05443549_103173</name>
</gene>
<dbReference type="Gene3D" id="3.90.550.10">
    <property type="entry name" value="Spore Coat Polysaccharide Biosynthesis Protein SpsA, Chain A"/>
    <property type="match status" value="1"/>
</dbReference>
<dbReference type="InterPro" id="IPR029044">
    <property type="entry name" value="Nucleotide-diphossugar_trans"/>
</dbReference>
<evidence type="ECO:0000313" key="2">
    <source>
        <dbReference type="EMBL" id="SHG29848.1"/>
    </source>
</evidence>
<accession>A0A1M5INE3</accession>
<dbReference type="PANTHER" id="PTHR22916:SF3">
    <property type="entry name" value="UDP-GLCNAC:BETAGAL BETA-1,3-N-ACETYLGLUCOSAMINYLTRANSFERASE-LIKE PROTEIN 1"/>
    <property type="match status" value="1"/>
</dbReference>
<protein>
    <submittedName>
        <fullName evidence="2">Glycosyl transferase family 2</fullName>
    </submittedName>
</protein>
<organism evidence="2 3">
    <name type="scientific">Flavobacterium fluvii</name>
    <dbReference type="NCBI Taxonomy" id="468056"/>
    <lineage>
        <taxon>Bacteria</taxon>
        <taxon>Pseudomonadati</taxon>
        <taxon>Bacteroidota</taxon>
        <taxon>Flavobacteriia</taxon>
        <taxon>Flavobacteriales</taxon>
        <taxon>Flavobacteriaceae</taxon>
        <taxon>Flavobacterium</taxon>
    </lineage>
</organism>
<dbReference type="SUPFAM" id="SSF53448">
    <property type="entry name" value="Nucleotide-diphospho-sugar transferases"/>
    <property type="match status" value="1"/>
</dbReference>
<reference evidence="3" key="1">
    <citation type="submission" date="2016-11" db="EMBL/GenBank/DDBJ databases">
        <authorList>
            <person name="Varghese N."/>
            <person name="Submissions S."/>
        </authorList>
    </citation>
    <scope>NUCLEOTIDE SEQUENCE [LARGE SCALE GENOMIC DNA]</scope>
    <source>
        <strain evidence="3">DSM 19978</strain>
    </source>
</reference>
<dbReference type="Proteomes" id="UP000184516">
    <property type="component" value="Unassembled WGS sequence"/>
</dbReference>
<dbReference type="GO" id="GO:0016758">
    <property type="term" value="F:hexosyltransferase activity"/>
    <property type="evidence" value="ECO:0007669"/>
    <property type="project" value="UniProtKB-ARBA"/>
</dbReference>
<dbReference type="PANTHER" id="PTHR22916">
    <property type="entry name" value="GLYCOSYLTRANSFERASE"/>
    <property type="match status" value="1"/>
</dbReference>
<dbReference type="AlphaFoldDB" id="A0A1M5INE3"/>
<sequence length="236" mass="26904">MVNISVCMATYNGSKYIKEQLDSILMQLSDDDEVIVSDDGSIDNTLEIIKTYNDVRIKIFKNSFKNLILNFEFAISKASGNYIFLSDQDDIWMGNKVSVMMKELQSSDLVITDAQIIDAKGEILSESYYEINKSTRNFFSNLIINSYLGCALAYKASMNSYILPFPKSIPMHDIWIGNVISLKGKMTFLDDKLIKYRRHGGNASPTGEKSTFSFSYKILYRVRLINSLINRLVLKK</sequence>
<keyword evidence="2" id="KW-0808">Transferase</keyword>
<name>A0A1M5INE3_9FLAO</name>
<proteinExistence type="predicted"/>
<dbReference type="STRING" id="468056.SAMN05443549_103173"/>
<dbReference type="CDD" id="cd04196">
    <property type="entry name" value="GT_2_like_d"/>
    <property type="match status" value="1"/>
</dbReference>